<accession>A0A8X6FQM7</accession>
<dbReference type="AlphaFoldDB" id="A0A8X6FQM7"/>
<protein>
    <submittedName>
        <fullName evidence="1">Uncharacterized protein</fullName>
    </submittedName>
</protein>
<dbReference type="EMBL" id="BMAO01020093">
    <property type="protein sequence ID" value="GFQ64963.1"/>
    <property type="molecule type" value="Genomic_DNA"/>
</dbReference>
<evidence type="ECO:0000313" key="1">
    <source>
        <dbReference type="EMBL" id="GFQ64963.1"/>
    </source>
</evidence>
<comment type="caution">
    <text evidence="1">The sequence shown here is derived from an EMBL/GenBank/DDBJ whole genome shotgun (WGS) entry which is preliminary data.</text>
</comment>
<dbReference type="Proteomes" id="UP000887116">
    <property type="component" value="Unassembled WGS sequence"/>
</dbReference>
<reference evidence="1" key="1">
    <citation type="submission" date="2020-07" db="EMBL/GenBank/DDBJ databases">
        <title>Multicomponent nature underlies the extraordinary mechanical properties of spider dragline silk.</title>
        <authorList>
            <person name="Kono N."/>
            <person name="Nakamura H."/>
            <person name="Mori M."/>
            <person name="Yoshida Y."/>
            <person name="Ohtoshi R."/>
            <person name="Malay A.D."/>
            <person name="Moran D.A.P."/>
            <person name="Tomita M."/>
            <person name="Numata K."/>
            <person name="Arakawa K."/>
        </authorList>
    </citation>
    <scope>NUCLEOTIDE SEQUENCE</scope>
</reference>
<organism evidence="1 2">
    <name type="scientific">Trichonephila clavata</name>
    <name type="common">Joro spider</name>
    <name type="synonym">Nephila clavata</name>
    <dbReference type="NCBI Taxonomy" id="2740835"/>
    <lineage>
        <taxon>Eukaryota</taxon>
        <taxon>Metazoa</taxon>
        <taxon>Ecdysozoa</taxon>
        <taxon>Arthropoda</taxon>
        <taxon>Chelicerata</taxon>
        <taxon>Arachnida</taxon>
        <taxon>Araneae</taxon>
        <taxon>Araneomorphae</taxon>
        <taxon>Entelegynae</taxon>
        <taxon>Araneoidea</taxon>
        <taxon>Nephilidae</taxon>
        <taxon>Trichonephila</taxon>
    </lineage>
</organism>
<evidence type="ECO:0000313" key="2">
    <source>
        <dbReference type="Proteomes" id="UP000887116"/>
    </source>
</evidence>
<name>A0A8X6FQM7_TRICU</name>
<gene>
    <name evidence="1" type="ORF">TNCT_4101</name>
</gene>
<proteinExistence type="predicted"/>
<sequence length="129" mass="14983">MCVSKHLKNNRKEGMNDAHSLRVQGKSFIKDLTHRRFDKTVLSLQLLIAFNSELPSILKTHCSERALSRRAYITVPLQQRGQVGIDLNFKVAIDLLRLCLLLRLLHPRSFVRNYWYVGSLAESIKTFQF</sequence>
<keyword evidence="2" id="KW-1185">Reference proteome</keyword>